<reference evidence="11 12" key="1">
    <citation type="submission" date="2023-02" db="EMBL/GenBank/DDBJ databases">
        <title>Genome sequence of Lacticaseibacillus sp. KACC 23028.</title>
        <authorList>
            <person name="Kim S."/>
            <person name="Heo J."/>
            <person name="Kwon S.-W."/>
        </authorList>
    </citation>
    <scope>NUCLEOTIDE SEQUENCE [LARGE SCALE GENOMIC DNA]</scope>
    <source>
        <strain evidence="11 12">KACC 23028</strain>
    </source>
</reference>
<dbReference type="InterPro" id="IPR032466">
    <property type="entry name" value="Metal_Hydrolase"/>
</dbReference>
<evidence type="ECO:0000313" key="12">
    <source>
        <dbReference type="Proteomes" id="UP001220377"/>
    </source>
</evidence>
<evidence type="ECO:0000256" key="3">
    <source>
        <dbReference type="ARBA" id="ARBA00022801"/>
    </source>
</evidence>
<dbReference type="InterPro" id="IPR001365">
    <property type="entry name" value="A_deaminase_dom"/>
</dbReference>
<feature type="binding site" evidence="9">
    <location>
        <position position="18"/>
    </location>
    <ligand>
        <name>substrate</name>
    </ligand>
</feature>
<dbReference type="InterPro" id="IPR028893">
    <property type="entry name" value="A_deaminase"/>
</dbReference>
<feature type="binding site" evidence="9">
    <location>
        <position position="18"/>
    </location>
    <ligand>
        <name>Zn(2+)</name>
        <dbReference type="ChEBI" id="CHEBI:29105"/>
        <note>catalytic</note>
    </ligand>
</feature>
<evidence type="ECO:0000259" key="10">
    <source>
        <dbReference type="Pfam" id="PF00962"/>
    </source>
</evidence>
<accession>A0ABY7WWC7</accession>
<evidence type="ECO:0000256" key="2">
    <source>
        <dbReference type="ARBA" id="ARBA00022723"/>
    </source>
</evidence>
<feature type="binding site" evidence="9">
    <location>
        <position position="20"/>
    </location>
    <ligand>
        <name>substrate</name>
    </ligand>
</feature>
<comment type="catalytic activity">
    <reaction evidence="7">
        <text>adenosine + H2O + H(+) = inosine + NH4(+)</text>
        <dbReference type="Rhea" id="RHEA:24408"/>
        <dbReference type="ChEBI" id="CHEBI:15377"/>
        <dbReference type="ChEBI" id="CHEBI:15378"/>
        <dbReference type="ChEBI" id="CHEBI:16335"/>
        <dbReference type="ChEBI" id="CHEBI:17596"/>
        <dbReference type="ChEBI" id="CHEBI:28938"/>
        <dbReference type="EC" id="3.5.4.4"/>
    </reaction>
    <physiologicalReaction direction="left-to-right" evidence="7">
        <dbReference type="Rhea" id="RHEA:24409"/>
    </physiologicalReaction>
</comment>
<comment type="similarity">
    <text evidence="9">Belongs to the metallo-dependent hydrolases superfamily. Adenosine and AMP deaminases family. Adenosine deaminase subfamily.</text>
</comment>
<dbReference type="PANTHER" id="PTHR11409">
    <property type="entry name" value="ADENOSINE DEAMINASE"/>
    <property type="match status" value="1"/>
</dbReference>
<keyword evidence="2 9" id="KW-0479">Metal-binding</keyword>
<dbReference type="RefSeq" id="WP_274261362.1">
    <property type="nucleotide sequence ID" value="NZ_CP117884.1"/>
</dbReference>
<keyword evidence="12" id="KW-1185">Reference proteome</keyword>
<dbReference type="InterPro" id="IPR006330">
    <property type="entry name" value="Ado/ade_deaminase"/>
</dbReference>
<organism evidence="11 12">
    <name type="scientific">Lacticaseibacillus pabuli</name>
    <dbReference type="NCBI Taxonomy" id="3025672"/>
    <lineage>
        <taxon>Bacteria</taxon>
        <taxon>Bacillati</taxon>
        <taxon>Bacillota</taxon>
        <taxon>Bacilli</taxon>
        <taxon>Lactobacillales</taxon>
        <taxon>Lactobacillaceae</taxon>
        <taxon>Lacticaseibacillus</taxon>
    </lineage>
</organism>
<keyword evidence="4 9" id="KW-0862">Zinc</keyword>
<dbReference type="NCBIfam" id="TIGR01430">
    <property type="entry name" value="aden_deam"/>
    <property type="match status" value="1"/>
</dbReference>
<dbReference type="HAMAP" id="MF_00540">
    <property type="entry name" value="A_deaminase"/>
    <property type="match status" value="1"/>
</dbReference>
<evidence type="ECO:0000256" key="5">
    <source>
        <dbReference type="ARBA" id="ARBA00023080"/>
    </source>
</evidence>
<dbReference type="PANTHER" id="PTHR11409:SF43">
    <property type="entry name" value="ADENOSINE DEAMINASE"/>
    <property type="match status" value="1"/>
</dbReference>
<feature type="binding site" evidence="9">
    <location>
        <position position="200"/>
    </location>
    <ligand>
        <name>Zn(2+)</name>
        <dbReference type="ChEBI" id="CHEBI:29105"/>
        <note>catalytic</note>
    </ligand>
</feature>
<sequence length="346" mass="37816">MLTNAALMHLPKIELHCHLDGSLSLPTIRHLAGMANIAIPAEDADLRKLVTAPKQSDSLLDYLKAFDFIRPLLQTKEALELAAYDVAEQAASENVRYIEIRFAPEFSLDAGLSVPETITAVITGLHRAMADFDIRARLLVCYMRQTDFALNQQIIDQSAPMLGTDLVGGDFAGKEAGFPPIDIRDSIMAAQAAGVPLTLHAGECNCVQNVAQALAMGISRIGHATALANHPDVIAQFVRSGATAEMCLSSNLQTKAAPSIADFPYQEFRDAGVKITINTDNRTVSGTNLTREYRLFQQHFGTTVSDFLEFNQNAVEASFTSIAEKQMLHDRLNREYAELGTVEHTK</sequence>
<feature type="binding site" evidence="9">
    <location>
        <position position="280"/>
    </location>
    <ligand>
        <name>Zn(2+)</name>
        <dbReference type="ChEBI" id="CHEBI:29105"/>
        <note>catalytic</note>
    </ligand>
</feature>
<dbReference type="CDD" id="cd01320">
    <property type="entry name" value="ADA"/>
    <property type="match status" value="1"/>
</dbReference>
<feature type="active site" description="Proton donor" evidence="9">
    <location>
        <position position="203"/>
    </location>
</feature>
<proteinExistence type="inferred from homology"/>
<protein>
    <recommendedName>
        <fullName evidence="1 9">Adenosine deaminase</fullName>
        <ecNumber evidence="1 9">3.5.4.4</ecNumber>
    </recommendedName>
    <alternativeName>
        <fullName evidence="6 9">Adenosine aminohydrolase</fullName>
    </alternativeName>
</protein>
<dbReference type="Pfam" id="PF00962">
    <property type="entry name" value="A_deaminase"/>
    <property type="match status" value="1"/>
</dbReference>
<evidence type="ECO:0000256" key="7">
    <source>
        <dbReference type="ARBA" id="ARBA00047989"/>
    </source>
</evidence>
<evidence type="ECO:0000256" key="1">
    <source>
        <dbReference type="ARBA" id="ARBA00012784"/>
    </source>
</evidence>
<comment type="caution">
    <text evidence="9">Lacks conserved residue(s) required for the propagation of feature annotation.</text>
</comment>
<comment type="cofactor">
    <cofactor evidence="9">
        <name>Zn(2+)</name>
        <dbReference type="ChEBI" id="CHEBI:29105"/>
    </cofactor>
    <text evidence="9">Binds 1 zinc ion per subunit.</text>
</comment>
<comment type="catalytic activity">
    <reaction evidence="8">
        <text>2'-deoxyadenosine + H2O + H(+) = 2'-deoxyinosine + NH4(+)</text>
        <dbReference type="Rhea" id="RHEA:28190"/>
        <dbReference type="ChEBI" id="CHEBI:15377"/>
        <dbReference type="ChEBI" id="CHEBI:15378"/>
        <dbReference type="ChEBI" id="CHEBI:17256"/>
        <dbReference type="ChEBI" id="CHEBI:28938"/>
        <dbReference type="ChEBI" id="CHEBI:28997"/>
        <dbReference type="EC" id="3.5.4.4"/>
    </reaction>
    <physiologicalReaction direction="left-to-right" evidence="8">
        <dbReference type="Rhea" id="RHEA:28191"/>
    </physiologicalReaction>
</comment>
<feature type="binding site" evidence="9">
    <location>
        <position position="173"/>
    </location>
    <ligand>
        <name>substrate</name>
    </ligand>
</feature>
<evidence type="ECO:0000256" key="4">
    <source>
        <dbReference type="ARBA" id="ARBA00022833"/>
    </source>
</evidence>
<gene>
    <name evidence="9 11" type="primary">add</name>
    <name evidence="11" type="ORF">PQ472_03415</name>
</gene>
<dbReference type="GO" id="GO:0016787">
    <property type="term" value="F:hydrolase activity"/>
    <property type="evidence" value="ECO:0007669"/>
    <property type="project" value="UniProtKB-KW"/>
</dbReference>
<dbReference type="Gene3D" id="3.20.20.140">
    <property type="entry name" value="Metal-dependent hydrolases"/>
    <property type="match status" value="1"/>
</dbReference>
<keyword evidence="5 9" id="KW-0546">Nucleotide metabolism</keyword>
<comment type="function">
    <text evidence="9">Catalyzes the hydrolytic deamination of adenosine and 2-deoxyadenosine.</text>
</comment>
<dbReference type="SUPFAM" id="SSF51556">
    <property type="entry name" value="Metallo-dependent hydrolases"/>
    <property type="match status" value="1"/>
</dbReference>
<evidence type="ECO:0000256" key="9">
    <source>
        <dbReference type="HAMAP-Rule" id="MF_00540"/>
    </source>
</evidence>
<name>A0ABY7WWC7_9LACO</name>
<evidence type="ECO:0000256" key="8">
    <source>
        <dbReference type="ARBA" id="ARBA00049213"/>
    </source>
</evidence>
<keyword evidence="3 9" id="KW-0378">Hydrolase</keyword>
<evidence type="ECO:0000313" key="11">
    <source>
        <dbReference type="EMBL" id="WDF83301.1"/>
    </source>
</evidence>
<feature type="site" description="Important for catalytic activity" evidence="9">
    <location>
        <position position="223"/>
    </location>
</feature>
<feature type="domain" description="Adenosine deaminase" evidence="10">
    <location>
        <begin position="11"/>
        <end position="333"/>
    </location>
</feature>
<dbReference type="EC" id="3.5.4.4" evidence="1 9"/>
<evidence type="ECO:0000256" key="6">
    <source>
        <dbReference type="ARBA" id="ARBA00031852"/>
    </source>
</evidence>
<dbReference type="Proteomes" id="UP001220377">
    <property type="component" value="Chromosome"/>
</dbReference>
<dbReference type="EMBL" id="CP117884">
    <property type="protein sequence ID" value="WDF83301.1"/>
    <property type="molecule type" value="Genomic_DNA"/>
</dbReference>
<feature type="binding site" evidence="9">
    <location>
        <position position="16"/>
    </location>
    <ligand>
        <name>Zn(2+)</name>
        <dbReference type="ChEBI" id="CHEBI:29105"/>
        <note>catalytic</note>
    </ligand>
</feature>